<dbReference type="InterPro" id="IPR001976">
    <property type="entry name" value="Ribosomal_eS24"/>
</dbReference>
<sequence length="209" mass="23896">MALINIVLASKRRRHRKATRSSFFVPGSIASVKSSSPSPKQSGFFDEWPADCLVVILVVVVSYSYLLYLSIFGQKMADKAVTLRTRKFMTNRLLSRKQFIIDVLHPGRPNVSKAELKEKLARMYEVKDQNSIFVFKFRTHFGGGKSTGFGLIYDSVENAKKYEPKYRLIRNGLDTKVEKSRKQMKERKNRAKKIRGVKKTKAGDAAKKK</sequence>
<accession>A0ABR2BVC6</accession>
<dbReference type="EMBL" id="JBBPBM010000079">
    <property type="protein sequence ID" value="KAK8511080.1"/>
    <property type="molecule type" value="Genomic_DNA"/>
</dbReference>
<reference evidence="1 2" key="1">
    <citation type="journal article" date="2024" name="G3 (Bethesda)">
        <title>Genome assembly of Hibiscus sabdariffa L. provides insights into metabolisms of medicinal natural products.</title>
        <authorList>
            <person name="Kim T."/>
        </authorList>
    </citation>
    <scope>NUCLEOTIDE SEQUENCE [LARGE SCALE GENOMIC DNA]</scope>
    <source>
        <strain evidence="1">TK-2024</strain>
        <tissue evidence="1">Old leaves</tissue>
    </source>
</reference>
<dbReference type="SUPFAM" id="SSF54189">
    <property type="entry name" value="Ribosomal proteins S24e, L23 and L15e"/>
    <property type="match status" value="1"/>
</dbReference>
<evidence type="ECO:0000313" key="2">
    <source>
        <dbReference type="Proteomes" id="UP001472677"/>
    </source>
</evidence>
<dbReference type="HAMAP" id="MF_00545">
    <property type="entry name" value="Ribosomal_eS24"/>
    <property type="match status" value="1"/>
</dbReference>
<comment type="caution">
    <text evidence="1">The sequence shown here is derived from an EMBL/GenBank/DDBJ whole genome shotgun (WGS) entry which is preliminary data.</text>
</comment>
<gene>
    <name evidence="1" type="ORF">V6N12_033362</name>
</gene>
<organism evidence="1 2">
    <name type="scientific">Hibiscus sabdariffa</name>
    <name type="common">roselle</name>
    <dbReference type="NCBI Taxonomy" id="183260"/>
    <lineage>
        <taxon>Eukaryota</taxon>
        <taxon>Viridiplantae</taxon>
        <taxon>Streptophyta</taxon>
        <taxon>Embryophyta</taxon>
        <taxon>Tracheophyta</taxon>
        <taxon>Spermatophyta</taxon>
        <taxon>Magnoliopsida</taxon>
        <taxon>eudicotyledons</taxon>
        <taxon>Gunneridae</taxon>
        <taxon>Pentapetalae</taxon>
        <taxon>rosids</taxon>
        <taxon>malvids</taxon>
        <taxon>Malvales</taxon>
        <taxon>Malvaceae</taxon>
        <taxon>Malvoideae</taxon>
        <taxon>Hibiscus</taxon>
    </lineage>
</organism>
<dbReference type="Gene3D" id="3.30.70.3370">
    <property type="match status" value="1"/>
</dbReference>
<dbReference type="Pfam" id="PF01282">
    <property type="entry name" value="Ribosomal_S24e"/>
    <property type="match status" value="1"/>
</dbReference>
<dbReference type="Proteomes" id="UP001472677">
    <property type="component" value="Unassembled WGS sequence"/>
</dbReference>
<keyword evidence="2" id="KW-1185">Reference proteome</keyword>
<evidence type="ECO:0000313" key="1">
    <source>
        <dbReference type="EMBL" id="KAK8511080.1"/>
    </source>
</evidence>
<proteinExistence type="inferred from homology"/>
<dbReference type="PANTHER" id="PTHR10496">
    <property type="entry name" value="40S RIBOSOMAL PROTEIN S24"/>
    <property type="match status" value="1"/>
</dbReference>
<dbReference type="PROSITE" id="PS00529">
    <property type="entry name" value="RIBOSOMAL_S24E"/>
    <property type="match status" value="1"/>
</dbReference>
<dbReference type="InterPro" id="IPR053709">
    <property type="entry name" value="eRP_eS24_sf"/>
</dbReference>
<dbReference type="InterPro" id="IPR012678">
    <property type="entry name" value="Ribosomal_uL23/eL15/eS24_sf"/>
</dbReference>
<dbReference type="InterPro" id="IPR018098">
    <property type="entry name" value="Ribosomal_eS24_CS"/>
</dbReference>
<name>A0ABR2BVC6_9ROSI</name>
<protein>
    <submittedName>
        <fullName evidence="1">Uncharacterized protein</fullName>
    </submittedName>
</protein>